<proteinExistence type="predicted"/>
<gene>
    <name evidence="1" type="ORF">MLD38_039260</name>
</gene>
<comment type="caution">
    <text evidence="1">The sequence shown here is derived from an EMBL/GenBank/DDBJ whole genome shotgun (WGS) entry which is preliminary data.</text>
</comment>
<reference evidence="2" key="1">
    <citation type="journal article" date="2023" name="Front. Plant Sci.">
        <title>Chromosomal-level genome assembly of Melastoma candidum provides insights into trichome evolution.</title>
        <authorList>
            <person name="Zhong Y."/>
            <person name="Wu W."/>
            <person name="Sun C."/>
            <person name="Zou P."/>
            <person name="Liu Y."/>
            <person name="Dai S."/>
            <person name="Zhou R."/>
        </authorList>
    </citation>
    <scope>NUCLEOTIDE SEQUENCE [LARGE SCALE GENOMIC DNA]</scope>
</reference>
<protein>
    <submittedName>
        <fullName evidence="1">Uncharacterized protein</fullName>
    </submittedName>
</protein>
<evidence type="ECO:0000313" key="1">
    <source>
        <dbReference type="EMBL" id="KAI4303658.1"/>
    </source>
</evidence>
<dbReference type="EMBL" id="CM042891">
    <property type="protein sequence ID" value="KAI4303658.1"/>
    <property type="molecule type" value="Genomic_DNA"/>
</dbReference>
<organism evidence="1 2">
    <name type="scientific">Melastoma candidum</name>
    <dbReference type="NCBI Taxonomy" id="119954"/>
    <lineage>
        <taxon>Eukaryota</taxon>
        <taxon>Viridiplantae</taxon>
        <taxon>Streptophyta</taxon>
        <taxon>Embryophyta</taxon>
        <taxon>Tracheophyta</taxon>
        <taxon>Spermatophyta</taxon>
        <taxon>Magnoliopsida</taxon>
        <taxon>eudicotyledons</taxon>
        <taxon>Gunneridae</taxon>
        <taxon>Pentapetalae</taxon>
        <taxon>rosids</taxon>
        <taxon>malvids</taxon>
        <taxon>Myrtales</taxon>
        <taxon>Melastomataceae</taxon>
        <taxon>Melastomatoideae</taxon>
        <taxon>Melastomateae</taxon>
        <taxon>Melastoma</taxon>
    </lineage>
</organism>
<keyword evidence="2" id="KW-1185">Reference proteome</keyword>
<sequence>MKEASTAFRTSYMIRFIFTAAASEVYSLCLLLTQLAFWKLVKQETFKAVLNMPIYQYHVERRLTVGLILDVSALFSNLTGTVGLPVIPVLTTTFFHDGMNGIKIRLIMEFAFSFEIIKKIYVAYS</sequence>
<accession>A0ACB9L3W4</accession>
<dbReference type="Proteomes" id="UP001057402">
    <property type="component" value="Chromosome 12"/>
</dbReference>
<evidence type="ECO:0000313" key="2">
    <source>
        <dbReference type="Proteomes" id="UP001057402"/>
    </source>
</evidence>
<name>A0ACB9L3W4_9MYRT</name>